<dbReference type="Pfam" id="PF18935">
    <property type="entry name" value="DUF5683"/>
    <property type="match status" value="1"/>
</dbReference>
<dbReference type="InterPro" id="IPR043738">
    <property type="entry name" value="DUF5683"/>
</dbReference>
<dbReference type="Proteomes" id="UP000094313">
    <property type="component" value="Chromosome"/>
</dbReference>
<reference evidence="3 4" key="1">
    <citation type="submission" date="2016-08" db="EMBL/GenBank/DDBJ databases">
        <authorList>
            <person name="Seilhamer J.J."/>
        </authorList>
    </citation>
    <scope>NUCLEOTIDE SEQUENCE [LARGE SCALE GENOMIC DNA]</scope>
    <source>
        <strain evidence="3 4">DX4</strain>
    </source>
</reference>
<feature type="domain" description="DUF5683" evidence="2">
    <location>
        <begin position="53"/>
        <end position="209"/>
    </location>
</feature>
<dbReference type="OrthoDB" id="9813910at2"/>
<keyword evidence="1" id="KW-0732">Signal</keyword>
<sequence length="209" mass="23111">MSKIFLLSVFLFFASFAARSQEVLVNKKDSTALTPVAKKVDTLKPKYVNPGKIAGRRAMIRSAMLPGLGQIRNGFTFYRGLKVAGIYTGATLLTLSFIDNNKNYHIFLDELLARQNNGGKPVNPRYASVSDQGLITAKDTFKRNKEVIIFSYVGLYLLNIVEAYIDARLKYFDVGDVAVKFSPTVINMNTNSMYGLSTPAAGLKLSLSF</sequence>
<dbReference type="RefSeq" id="WP_069378896.1">
    <property type="nucleotide sequence ID" value="NZ_CP017141.1"/>
</dbReference>
<accession>A0A1D7QEU1</accession>
<proteinExistence type="predicted"/>
<organism evidence="3 4">
    <name type="scientific">Pedobacter steynii</name>
    <dbReference type="NCBI Taxonomy" id="430522"/>
    <lineage>
        <taxon>Bacteria</taxon>
        <taxon>Pseudomonadati</taxon>
        <taxon>Bacteroidota</taxon>
        <taxon>Sphingobacteriia</taxon>
        <taxon>Sphingobacteriales</taxon>
        <taxon>Sphingobacteriaceae</taxon>
        <taxon>Pedobacter</taxon>
    </lineage>
</organism>
<evidence type="ECO:0000313" key="3">
    <source>
        <dbReference type="EMBL" id="AOM77203.1"/>
    </source>
</evidence>
<protein>
    <recommendedName>
        <fullName evidence="2">DUF5683 domain-containing protein</fullName>
    </recommendedName>
</protein>
<dbReference type="AlphaFoldDB" id="A0A1D7QEU1"/>
<evidence type="ECO:0000313" key="4">
    <source>
        <dbReference type="Proteomes" id="UP000094313"/>
    </source>
</evidence>
<name>A0A1D7QEU1_9SPHI</name>
<feature type="signal peptide" evidence="1">
    <location>
        <begin position="1"/>
        <end position="20"/>
    </location>
</feature>
<keyword evidence="4" id="KW-1185">Reference proteome</keyword>
<evidence type="ECO:0000259" key="2">
    <source>
        <dbReference type="Pfam" id="PF18935"/>
    </source>
</evidence>
<dbReference type="EMBL" id="CP017141">
    <property type="protein sequence ID" value="AOM77203.1"/>
    <property type="molecule type" value="Genomic_DNA"/>
</dbReference>
<gene>
    <name evidence="3" type="ORF">BFS30_08555</name>
</gene>
<evidence type="ECO:0000256" key="1">
    <source>
        <dbReference type="SAM" id="SignalP"/>
    </source>
</evidence>
<dbReference type="KEGG" id="psty:BFS30_08555"/>
<feature type="chain" id="PRO_5009098468" description="DUF5683 domain-containing protein" evidence="1">
    <location>
        <begin position="21"/>
        <end position="209"/>
    </location>
</feature>